<organism evidence="1">
    <name type="scientific">Zea mays</name>
    <name type="common">Maize</name>
    <dbReference type="NCBI Taxonomy" id="4577"/>
    <lineage>
        <taxon>Eukaryota</taxon>
        <taxon>Viridiplantae</taxon>
        <taxon>Streptophyta</taxon>
        <taxon>Embryophyta</taxon>
        <taxon>Tracheophyta</taxon>
        <taxon>Spermatophyta</taxon>
        <taxon>Magnoliopsida</taxon>
        <taxon>Liliopsida</taxon>
        <taxon>Poales</taxon>
        <taxon>Poaceae</taxon>
        <taxon>PACMAD clade</taxon>
        <taxon>Panicoideae</taxon>
        <taxon>Andropogonodae</taxon>
        <taxon>Andropogoneae</taxon>
        <taxon>Tripsacinae</taxon>
        <taxon>Zea</taxon>
    </lineage>
</organism>
<dbReference type="GeneID" id="100381491"/>
<accession>C0HGE3</accession>
<name>C0HGE3_MAIZE</name>
<dbReference type="RefSeq" id="NP_001167797.1">
    <property type="nucleotide sequence ID" value="NM_001174326.1"/>
</dbReference>
<sequence length="123" mass="12942">MFGWGHPSVVAEGYGALTVRIAVGAAGIPPWSHTATTKSRAVMASGLRRVSRRYVTSLMFTKVSASCNIGWGGKKHTVVAEALHTGRALPWAHTRIATATSIALEEEDALGTVVSNGVAKIRS</sequence>
<dbReference type="HOGENOM" id="CLU_2018577_0_0_1"/>
<reference evidence="1" key="1">
    <citation type="journal article" date="2009" name="PLoS Genet.">
        <title>Sequencing, mapping, and analysis of 27,455 maize full-length cDNAs.</title>
        <authorList>
            <person name="Soderlund C."/>
            <person name="Descour A."/>
            <person name="Kudrna D."/>
            <person name="Bomhoff M."/>
            <person name="Boyd L."/>
            <person name="Currie J."/>
            <person name="Angelova A."/>
            <person name="Collura K."/>
            <person name="Wissotski M."/>
            <person name="Ashley E."/>
            <person name="Morrow D."/>
            <person name="Fernandes J."/>
            <person name="Walbot V."/>
            <person name="Yu Y."/>
        </authorList>
    </citation>
    <scope>NUCLEOTIDE SEQUENCE</scope>
    <source>
        <strain evidence="1">B73</strain>
    </source>
</reference>
<dbReference type="KEGG" id="zma:100381491"/>
<dbReference type="AlphaFoldDB" id="C0HGE3"/>
<protein>
    <submittedName>
        <fullName evidence="1">Uncharacterized protein</fullName>
    </submittedName>
</protein>
<proteinExistence type="evidence at transcript level"/>
<dbReference type="EMBL" id="BT061399">
    <property type="protein sequence ID" value="ACN26096.1"/>
    <property type="molecule type" value="mRNA"/>
</dbReference>
<evidence type="ECO:0000313" key="1">
    <source>
        <dbReference type="EMBL" id="ACN26096.1"/>
    </source>
</evidence>